<keyword evidence="8 12" id="KW-0472">Membrane</keyword>
<dbReference type="PANTHER" id="PTHR32361:SF9">
    <property type="entry name" value="FERRIC REDUCTASE TRANSMEMBRANE COMPONENT 3-RELATED"/>
    <property type="match status" value="1"/>
</dbReference>
<feature type="region of interest" description="Disordered" evidence="11">
    <location>
        <begin position="678"/>
        <end position="737"/>
    </location>
</feature>
<keyword evidence="15" id="KW-1185">Reference proteome</keyword>
<dbReference type="GO" id="GO:0006879">
    <property type="term" value="P:intracellular iron ion homeostasis"/>
    <property type="evidence" value="ECO:0007669"/>
    <property type="project" value="TreeGrafter"/>
</dbReference>
<evidence type="ECO:0000256" key="12">
    <source>
        <dbReference type="SAM" id="Phobius"/>
    </source>
</evidence>
<dbReference type="InterPro" id="IPR051410">
    <property type="entry name" value="Ferric/Cupric_Reductase"/>
</dbReference>
<dbReference type="CDD" id="cd06186">
    <property type="entry name" value="NOX_Duox_like_FAD_NADP"/>
    <property type="match status" value="1"/>
</dbReference>
<dbReference type="InterPro" id="IPR039261">
    <property type="entry name" value="FNR_nucleotide-bd"/>
</dbReference>
<evidence type="ECO:0000256" key="10">
    <source>
        <dbReference type="ARBA" id="ARBA00048483"/>
    </source>
</evidence>
<evidence type="ECO:0000256" key="7">
    <source>
        <dbReference type="ARBA" id="ARBA00023065"/>
    </source>
</evidence>
<keyword evidence="5 12" id="KW-0812">Transmembrane</keyword>
<protein>
    <recommendedName>
        <fullName evidence="2">ferric-chelate reductase (NADPH)</fullName>
        <ecNumber evidence="2">1.16.1.9</ecNumber>
    </recommendedName>
</protein>
<evidence type="ECO:0000256" key="11">
    <source>
        <dbReference type="SAM" id="MobiDB-lite"/>
    </source>
</evidence>
<evidence type="ECO:0000313" key="14">
    <source>
        <dbReference type="EMBL" id="WOO78322.1"/>
    </source>
</evidence>
<dbReference type="GO" id="GO:0005886">
    <property type="term" value="C:plasma membrane"/>
    <property type="evidence" value="ECO:0007669"/>
    <property type="project" value="UniProtKB-SubCell"/>
</dbReference>
<dbReference type="GO" id="GO:0015677">
    <property type="term" value="P:copper ion import"/>
    <property type="evidence" value="ECO:0007669"/>
    <property type="project" value="TreeGrafter"/>
</dbReference>
<evidence type="ECO:0000256" key="4">
    <source>
        <dbReference type="ARBA" id="ARBA00022475"/>
    </source>
</evidence>
<gene>
    <name evidence="14" type="primary">FRE7</name>
    <name evidence="14" type="ORF">LOC62_02G001869</name>
</gene>
<evidence type="ECO:0000256" key="3">
    <source>
        <dbReference type="ARBA" id="ARBA00022448"/>
    </source>
</evidence>
<keyword evidence="7" id="KW-0406">Ion transport</keyword>
<feature type="transmembrane region" description="Helical" evidence="12">
    <location>
        <begin position="411"/>
        <end position="431"/>
    </location>
</feature>
<dbReference type="GO" id="GO:0052851">
    <property type="term" value="F:ferric-chelate reductase (NADPH) activity"/>
    <property type="evidence" value="ECO:0007669"/>
    <property type="project" value="UniProtKB-EC"/>
</dbReference>
<evidence type="ECO:0000256" key="6">
    <source>
        <dbReference type="ARBA" id="ARBA00022989"/>
    </source>
</evidence>
<dbReference type="SFLD" id="SFLDS00052">
    <property type="entry name" value="Ferric_Reductase_Domain"/>
    <property type="match status" value="1"/>
</dbReference>
<dbReference type="SUPFAM" id="SSF63380">
    <property type="entry name" value="Riboflavin synthase domain-like"/>
    <property type="match status" value="1"/>
</dbReference>
<dbReference type="InterPro" id="IPR013130">
    <property type="entry name" value="Fe3_Rdtase_TM_dom"/>
</dbReference>
<feature type="transmembrane region" description="Helical" evidence="12">
    <location>
        <begin position="348"/>
        <end position="364"/>
    </location>
</feature>
<feature type="transmembrane region" description="Helical" evidence="12">
    <location>
        <begin position="310"/>
        <end position="336"/>
    </location>
</feature>
<evidence type="ECO:0000256" key="9">
    <source>
        <dbReference type="ARBA" id="ARBA00023180"/>
    </source>
</evidence>
<dbReference type="AlphaFoldDB" id="A0AAF0Y1P3"/>
<name>A0AAF0Y1P3_9TREE</name>
<organism evidence="14 15">
    <name type="scientific">Vanrija pseudolonga</name>
    <dbReference type="NCBI Taxonomy" id="143232"/>
    <lineage>
        <taxon>Eukaryota</taxon>
        <taxon>Fungi</taxon>
        <taxon>Dikarya</taxon>
        <taxon>Basidiomycota</taxon>
        <taxon>Agaricomycotina</taxon>
        <taxon>Tremellomycetes</taxon>
        <taxon>Trichosporonales</taxon>
        <taxon>Trichosporonaceae</taxon>
        <taxon>Vanrija</taxon>
    </lineage>
</organism>
<evidence type="ECO:0000256" key="8">
    <source>
        <dbReference type="ARBA" id="ARBA00023136"/>
    </source>
</evidence>
<sequence>MANNITPDSAVKRQQTPEGTLHLAPTGAGAVGVPLSAVPSDVVAYTGAGAQVGTPLNPAAPTPNVGTPLNVGASAGTPLHSSAAAPTATAWNQTAYEIQHQAYLDSVTPRNLVIACTALLGALILLSHPRFLARLFASVHRKKAARAEAAARPAYAFDMETAKVLATHQQLQLQETRERVVAGGDLDRGWVLKKGSAGRRAHVGGADAAFASENDLDPFASASHDPNSPMSVMLSPPPHIAAMEGRLPFARFLEAAPFSRFPSFAATRANIATMAIIVVYLLFCIFALAYQSRVLPPKKGHGYGSDFQRSGLVAMSQIPIAIALGVRGNIIGLTIGKGYDRLRIFHKVVGRVVVLASLLHTVLYMHKFYKIGKLAKLSQQPIMIYGYVAFAGACLLVVSSLPVFRRVMYGTFQNCHFIGVLAMLVGLGLHVPVAKPWMIASAAIYAFSMVMSACKTRFARAELVALGGCTTTLITIPELTTGWRAGQHVRLRVFGIGVSRVFEAHPFTIASAPDSGGLVLMAKAVGDWTEKLYELAASGEGAQRDTSEAEMGVWKRRATVMIEGPYGGLGHTLPTSFSSLILMAGGSGISHSLALAQDIIQRSPSGVVAARTVDLVWVVRVEQTARAILPSITALVSQARAWERKALAARKRRKDVAMPTALRVHIFVTRVPHSSPLTLVPGGYERATREKEPKLLPSSHGHSDSGHSSDNGHTVDAHAWRSNDGHGSSDGGHGNDIELERYEDWSDEGHGHVNVVYTEAQNAQRGQVGNPSSTAADHMTAWPAGGAASRPAPAPVTAAEKERADWLVRNASIAKVAMLRSRRTDPNQAMSSLTAYRGRPEVASILGSVIDESISRHGRVMTEPSGVFVSACGPEHLVNDSRDAVRSVAPWKRTAVGGVDFEAEFFGF</sequence>
<dbReference type="GeneID" id="87805122"/>
<feature type="region of interest" description="Disordered" evidence="11">
    <location>
        <begin position="763"/>
        <end position="792"/>
    </location>
</feature>
<dbReference type="GO" id="GO:0006826">
    <property type="term" value="P:iron ion transport"/>
    <property type="evidence" value="ECO:0007669"/>
    <property type="project" value="UniProtKB-ARBA"/>
</dbReference>
<dbReference type="RefSeq" id="XP_062624354.1">
    <property type="nucleotide sequence ID" value="XM_062768370.1"/>
</dbReference>
<feature type="domain" description="FAD-binding FR-type" evidence="13">
    <location>
        <begin position="451"/>
        <end position="572"/>
    </location>
</feature>
<dbReference type="Pfam" id="PF08022">
    <property type="entry name" value="FAD_binding_8"/>
    <property type="match status" value="1"/>
</dbReference>
<feature type="region of interest" description="Disordered" evidence="11">
    <location>
        <begin position="1"/>
        <end position="25"/>
    </location>
</feature>
<evidence type="ECO:0000256" key="5">
    <source>
        <dbReference type="ARBA" id="ARBA00022692"/>
    </source>
</evidence>
<feature type="compositionally biased region" description="Basic and acidic residues" evidence="11">
    <location>
        <begin position="713"/>
        <end position="724"/>
    </location>
</feature>
<dbReference type="Gene3D" id="3.40.50.80">
    <property type="entry name" value="Nucleotide-binding domain of ferredoxin-NADP reductase (FNR) module"/>
    <property type="match status" value="1"/>
</dbReference>
<dbReference type="InterPro" id="IPR013112">
    <property type="entry name" value="FAD-bd_8"/>
</dbReference>
<dbReference type="PANTHER" id="PTHR32361">
    <property type="entry name" value="FERRIC/CUPRIC REDUCTASE TRANSMEMBRANE COMPONENT"/>
    <property type="match status" value="1"/>
</dbReference>
<comment type="catalytic activity">
    <reaction evidence="10">
        <text>2 a Fe(II)-siderophore + NADP(+) + H(+) = 2 a Fe(III)-siderophore + NADPH</text>
        <dbReference type="Rhea" id="RHEA:28795"/>
        <dbReference type="Rhea" id="RHEA-COMP:11342"/>
        <dbReference type="Rhea" id="RHEA-COMP:11344"/>
        <dbReference type="ChEBI" id="CHEBI:15378"/>
        <dbReference type="ChEBI" id="CHEBI:29033"/>
        <dbReference type="ChEBI" id="CHEBI:29034"/>
        <dbReference type="ChEBI" id="CHEBI:57783"/>
        <dbReference type="ChEBI" id="CHEBI:58349"/>
        <dbReference type="EC" id="1.16.1.9"/>
    </reaction>
</comment>
<keyword evidence="3" id="KW-0813">Transport</keyword>
<keyword evidence="4" id="KW-1003">Cell membrane</keyword>
<evidence type="ECO:0000256" key="2">
    <source>
        <dbReference type="ARBA" id="ARBA00012668"/>
    </source>
</evidence>
<dbReference type="InterPro" id="IPR017938">
    <property type="entry name" value="Riboflavin_synthase-like_b-brl"/>
</dbReference>
<feature type="compositionally biased region" description="Polar residues" evidence="11">
    <location>
        <begin position="763"/>
        <end position="775"/>
    </location>
</feature>
<proteinExistence type="predicted"/>
<comment type="subcellular location">
    <subcellularLocation>
        <location evidence="1">Cell membrane</location>
        <topology evidence="1">Multi-pass membrane protein</topology>
    </subcellularLocation>
</comment>
<dbReference type="EC" id="1.16.1.9" evidence="2"/>
<feature type="transmembrane region" description="Helical" evidence="12">
    <location>
        <begin position="269"/>
        <end position="290"/>
    </location>
</feature>
<dbReference type="Pfam" id="PF01794">
    <property type="entry name" value="Ferric_reduct"/>
    <property type="match status" value="1"/>
</dbReference>
<accession>A0AAF0Y1P3</accession>
<dbReference type="PROSITE" id="PS51384">
    <property type="entry name" value="FAD_FR"/>
    <property type="match status" value="1"/>
</dbReference>
<reference evidence="14" key="1">
    <citation type="submission" date="2023-10" db="EMBL/GenBank/DDBJ databases">
        <authorList>
            <person name="Noh H."/>
        </authorList>
    </citation>
    <scope>NUCLEOTIDE SEQUENCE</scope>
    <source>
        <strain evidence="14">DUCC4014</strain>
    </source>
</reference>
<dbReference type="Proteomes" id="UP000827549">
    <property type="component" value="Chromosome 2"/>
</dbReference>
<dbReference type="SUPFAM" id="SSF52343">
    <property type="entry name" value="Ferredoxin reductase-like, C-terminal NADP-linked domain"/>
    <property type="match status" value="1"/>
</dbReference>
<dbReference type="EMBL" id="CP086715">
    <property type="protein sequence ID" value="WOO78322.1"/>
    <property type="molecule type" value="Genomic_DNA"/>
</dbReference>
<evidence type="ECO:0000259" key="13">
    <source>
        <dbReference type="PROSITE" id="PS51384"/>
    </source>
</evidence>
<feature type="compositionally biased region" description="Polar residues" evidence="11">
    <location>
        <begin position="1"/>
        <end position="18"/>
    </location>
</feature>
<dbReference type="InterPro" id="IPR017927">
    <property type="entry name" value="FAD-bd_FR_type"/>
</dbReference>
<evidence type="ECO:0000313" key="15">
    <source>
        <dbReference type="Proteomes" id="UP000827549"/>
    </source>
</evidence>
<keyword evidence="6 12" id="KW-1133">Transmembrane helix</keyword>
<evidence type="ECO:0000256" key="1">
    <source>
        <dbReference type="ARBA" id="ARBA00004651"/>
    </source>
</evidence>
<dbReference type="SFLD" id="SFLDG01168">
    <property type="entry name" value="Ferric_reductase_subgroup_(FRE"/>
    <property type="match status" value="1"/>
</dbReference>
<feature type="transmembrane region" description="Helical" evidence="12">
    <location>
        <begin position="384"/>
        <end position="404"/>
    </location>
</feature>
<feature type="compositionally biased region" description="Low complexity" evidence="11">
    <location>
        <begin position="781"/>
        <end position="791"/>
    </location>
</feature>
<keyword evidence="9" id="KW-0325">Glycoprotein</keyword>
<feature type="transmembrane region" description="Helical" evidence="12">
    <location>
        <begin position="112"/>
        <end position="133"/>
    </location>
</feature>